<accession>A0ABS6SXF2</accession>
<feature type="domain" description="DUF1468" evidence="2">
    <location>
        <begin position="13"/>
        <end position="162"/>
    </location>
</feature>
<dbReference type="Pfam" id="PF07331">
    <property type="entry name" value="TctB"/>
    <property type="match status" value="1"/>
</dbReference>
<feature type="transmembrane region" description="Helical" evidence="1">
    <location>
        <begin position="83"/>
        <end position="102"/>
    </location>
</feature>
<keyword evidence="1" id="KW-0472">Membrane</keyword>
<feature type="transmembrane region" description="Helical" evidence="1">
    <location>
        <begin position="41"/>
        <end position="62"/>
    </location>
</feature>
<evidence type="ECO:0000259" key="2">
    <source>
        <dbReference type="Pfam" id="PF07331"/>
    </source>
</evidence>
<feature type="transmembrane region" description="Helical" evidence="1">
    <location>
        <begin position="12"/>
        <end position="29"/>
    </location>
</feature>
<feature type="transmembrane region" description="Helical" evidence="1">
    <location>
        <begin position="108"/>
        <end position="127"/>
    </location>
</feature>
<keyword evidence="1" id="KW-0812">Transmembrane</keyword>
<protein>
    <submittedName>
        <fullName evidence="3">Tripartite tricarboxylate transporter TctB family protein</fullName>
    </submittedName>
</protein>
<organism evidence="3 4">
    <name type="scientific">Maritimibacter dapengensis</name>
    <dbReference type="NCBI Taxonomy" id="2836868"/>
    <lineage>
        <taxon>Bacteria</taxon>
        <taxon>Pseudomonadati</taxon>
        <taxon>Pseudomonadota</taxon>
        <taxon>Alphaproteobacteria</taxon>
        <taxon>Rhodobacterales</taxon>
        <taxon>Roseobacteraceae</taxon>
        <taxon>Maritimibacter</taxon>
    </lineage>
</organism>
<keyword evidence="4" id="KW-1185">Reference proteome</keyword>
<sequence>MDGKSIKDALPALLGLVFGIALIAGAWNLPPSRFEPMGPAGMPRIVGIALIVLAALETIRVARLQPTKPIETPDEPLQDTRVTARKGLGLIVFVVLTFGYLAIVSLGWLSFIPASVLFLFSTGLVLTKTRSAKTLLLLAVVALVIGAGSSRVLQDVLLVRFPGA</sequence>
<reference evidence="3 4" key="1">
    <citation type="submission" date="2021-05" db="EMBL/GenBank/DDBJ databases">
        <title>Culturable bacteria isolated from Daya Bay.</title>
        <authorList>
            <person name="Zheng W."/>
            <person name="Yu S."/>
            <person name="Huang Y."/>
        </authorList>
    </citation>
    <scope>NUCLEOTIDE SEQUENCE [LARGE SCALE GENOMIC DNA]</scope>
    <source>
        <strain evidence="3 4">DP4N28-5</strain>
    </source>
</reference>
<proteinExistence type="predicted"/>
<gene>
    <name evidence="3" type="ORF">KJP28_01600</name>
</gene>
<comment type="caution">
    <text evidence="3">The sequence shown here is derived from an EMBL/GenBank/DDBJ whole genome shotgun (WGS) entry which is preliminary data.</text>
</comment>
<evidence type="ECO:0000313" key="4">
    <source>
        <dbReference type="Proteomes" id="UP000756530"/>
    </source>
</evidence>
<dbReference type="EMBL" id="JAHUZE010000001">
    <property type="protein sequence ID" value="MBV7377600.1"/>
    <property type="molecule type" value="Genomic_DNA"/>
</dbReference>
<evidence type="ECO:0000256" key="1">
    <source>
        <dbReference type="SAM" id="Phobius"/>
    </source>
</evidence>
<dbReference type="InterPro" id="IPR009936">
    <property type="entry name" value="DUF1468"/>
</dbReference>
<dbReference type="RefSeq" id="WP_218390478.1">
    <property type="nucleotide sequence ID" value="NZ_JAHUZE010000001.1"/>
</dbReference>
<name>A0ABS6SXF2_9RHOB</name>
<evidence type="ECO:0000313" key="3">
    <source>
        <dbReference type="EMBL" id="MBV7377600.1"/>
    </source>
</evidence>
<keyword evidence="1" id="KW-1133">Transmembrane helix</keyword>
<feature type="transmembrane region" description="Helical" evidence="1">
    <location>
        <begin position="134"/>
        <end position="153"/>
    </location>
</feature>
<dbReference type="Proteomes" id="UP000756530">
    <property type="component" value="Unassembled WGS sequence"/>
</dbReference>